<dbReference type="OpenTargets" id="ENSG00000003393"/>
<proteinExistence type="evidence at protein level"/>
<dbReference type="InterPro" id="IPR000408">
    <property type="entry name" value="Reg_chr_condens"/>
</dbReference>
<dbReference type="SUPFAM" id="SSF50985">
    <property type="entry name" value="RCC1/BLIP-II"/>
    <property type="match status" value="1"/>
</dbReference>
<reference evidence="2" key="4">
    <citation type="submission" date="2025-08" db="UniProtKB">
        <authorList>
            <consortium name="Ensembl"/>
        </authorList>
    </citation>
    <scope>IDENTIFICATION</scope>
</reference>
<dbReference type="Ensembl" id="ENST00000681312.1">
    <property type="protein sequence ID" value="ENSP00000506656.1"/>
    <property type="gene ID" value="ENSG00000003393.16"/>
</dbReference>
<sequence length="367" mass="39600">MDSKKRSSTEAEGSKERGLVHIWQAGSFPITPERLPGWGGKTVLQAALGVKHGVLLTEDGEVYSFGTLPWRSGPVEICPSSPILENALVGQYVITVATGSFHSGAVTDNGVAYMWGENSAGQCAVANQQYVPEPNPVSIADSEASPLLAVRILQLACGEEHTLALSISREIWAWGTGCQLGLITTAFPVTKPQKDLKPVPERCNQCSQLLITMTDKEDHVIISDSHCCPLGVTLTESQAENHASTALSPSTETLDRQEEVFENTLVANDQSVATELNAVSAQITSSDAMSSQQNVMGTTEISSARNIPSYPDTQAVNEYLRKLSDHSVREDSEHGEKPVPSQVPAQFYKIKVCLELNCMGFSLETLK</sequence>
<reference evidence="2" key="5">
    <citation type="submission" date="2025-09" db="UniProtKB">
        <authorList>
            <consortium name="Ensembl"/>
        </authorList>
    </citation>
    <scope>IDENTIFICATION</scope>
</reference>
<dbReference type="EMBL" id="AC007279">
    <property type="status" value="NOT_ANNOTATED_CDS"/>
    <property type="molecule type" value="Genomic_DNA"/>
</dbReference>
<dbReference type="AlphaFoldDB" id="A0A7P0TBB0"/>
<dbReference type="OrthoDB" id="48314at2759"/>
<reference evidence="2 3" key="1">
    <citation type="journal article" date="2001" name="Nature">
        <title>Initial sequencing and analysis of the human genome.</title>
        <authorList>
            <consortium name="International Human Genome Sequencing Consortium"/>
            <person name="Lander E.S."/>
            <person name="Linton L.M."/>
            <person name="Birren B."/>
            <person name="Nusbaum C."/>
            <person name="Zody M.C."/>
            <person name="Baldwin J."/>
            <person name="Devon K."/>
            <person name="Dewar K."/>
            <person name="Doyle M."/>
            <person name="FitzHugh W."/>
            <person name="Funke R."/>
            <person name="Gage D."/>
            <person name="Harris K."/>
            <person name="Heaford A."/>
            <person name="Howland J."/>
            <person name="Kann L."/>
            <person name="Lehoczky J."/>
            <person name="LeVine R."/>
            <person name="McEwan P."/>
            <person name="McKernan K."/>
            <person name="Meldrim J."/>
            <person name="Mesirov J.P."/>
            <person name="Miranda C."/>
            <person name="Morris W."/>
            <person name="Naylor J."/>
            <person name="Raymond C."/>
            <person name="Rosetti M."/>
            <person name="Santos R."/>
            <person name="Sheridan A."/>
            <person name="Sougnez C."/>
            <person name="Stange-Thomann N."/>
            <person name="Stojanovic N."/>
            <person name="Subramanian A."/>
            <person name="Wyman D."/>
            <person name="Rogers J."/>
            <person name="Sulston J."/>
            <person name="Ainscough R."/>
            <person name="Beck S."/>
            <person name="Bentley D."/>
            <person name="Burton J."/>
            <person name="Clee C."/>
            <person name="Carter N."/>
            <person name="Coulson A."/>
            <person name="Deadman R."/>
            <person name="Deloukas P."/>
            <person name="Dunham A."/>
            <person name="Dunham I."/>
            <person name="Durbin R."/>
            <person name="French L."/>
            <person name="Grafham D."/>
            <person name="Gregory S."/>
            <person name="Hubbard T."/>
            <person name="Humphray S."/>
            <person name="Hunt A."/>
            <person name="Jones M."/>
            <person name="Lloyd C."/>
            <person name="McMurray A."/>
            <person name="Matthews L."/>
            <person name="Mercer S."/>
            <person name="Milne S."/>
            <person name="Mullikin J.C."/>
            <person name="Mungall A."/>
            <person name="Plumb R."/>
            <person name="Ross M."/>
            <person name="Shownkeen R."/>
            <person name="Sims S."/>
            <person name="Waterston R.H."/>
            <person name="Wilson R.K."/>
            <person name="Hillier L.W."/>
            <person name="McPherson J.D."/>
            <person name="Marra M.A."/>
            <person name="Mardis E.R."/>
            <person name="Fulton L.A."/>
            <person name="Chinwalla A.T."/>
            <person name="Pepin K.H."/>
            <person name="Gish W.R."/>
            <person name="Chissoe S.L."/>
            <person name="Wendl M.C."/>
            <person name="Delehaunty K.D."/>
            <person name="Miner T.L."/>
            <person name="Delehaunty A."/>
            <person name="Kramer J.B."/>
            <person name="Cook L.L."/>
            <person name="Fulton R.S."/>
            <person name="Johnson D.L."/>
            <person name="Minx P.J."/>
            <person name="Clifton S.W."/>
            <person name="Hawkins T."/>
            <person name="Branscomb E."/>
            <person name="Predki P."/>
            <person name="Richardson P."/>
            <person name="Wenning S."/>
            <person name="Slezak T."/>
            <person name="Doggett N."/>
            <person name="Cheng J.F."/>
            <person name="Olsen A."/>
            <person name="Lucas S."/>
            <person name="Elkin C."/>
            <person name="Uberbacher E."/>
            <person name="Frazier M."/>
            <person name="Gibbs R.A."/>
            <person name="Muzny D.M."/>
            <person name="Scherer S.E."/>
            <person name="Bouck J.B."/>
            <person name="Sodergren E.J."/>
            <person name="Worley K.C."/>
            <person name="Rives C.M."/>
            <person name="Gorrell J.H."/>
            <person name="Metzker M.L."/>
            <person name="Naylor S.L."/>
            <person name="Kucherlapati R.S."/>
            <person name="Nelson D.L."/>
            <person name="Weinstock G.M."/>
            <person name="Sakaki Y."/>
            <person name="Fujiyama A."/>
            <person name="Hattori M."/>
            <person name="Yada T."/>
            <person name="Toyoda A."/>
            <person name="Itoh T."/>
            <person name="Kawagoe C."/>
            <person name="Watanabe H."/>
            <person name="Totoki Y."/>
            <person name="Taylor T."/>
            <person name="Weissenbach J."/>
            <person name="Heilig R."/>
            <person name="Saurin W."/>
            <person name="Artiguenave F."/>
            <person name="Brottier P."/>
            <person name="Bruls T."/>
            <person name="Pelletier E."/>
            <person name="Robert C."/>
            <person name="Wincker P."/>
            <person name="Smith D.R."/>
            <person name="Doucette-Stamm L."/>
            <person name="Rubenfield M."/>
            <person name="Weinstock K."/>
            <person name="Lee H.M."/>
            <person name="Dubois J."/>
            <person name="Rosenthal A."/>
            <person name="Platzer M."/>
            <person name="Nyakatura G."/>
            <person name="Taudien S."/>
            <person name="Rump A."/>
            <person name="Yang H."/>
            <person name="Yu J."/>
            <person name="Wang J."/>
            <person name="Huang G."/>
            <person name="Gu J."/>
            <person name="Hood L."/>
            <person name="Rowen L."/>
            <person name="Madan A."/>
            <person name="Qin S."/>
            <person name="Davis R.W."/>
            <person name="Federspiel N.A."/>
            <person name="Abola A.P."/>
            <person name="Proctor M.J."/>
            <person name="Myers R.M."/>
            <person name="Schmutz J."/>
            <person name="Dickson M."/>
            <person name="Grimwood J."/>
            <person name="Cox D.R."/>
            <person name="Olson M.V."/>
            <person name="Kaul R."/>
            <person name="Raymond C."/>
            <person name="Shimizu N."/>
            <person name="Kawasaki K."/>
            <person name="Minoshima S."/>
            <person name="Evans G.A."/>
            <person name="Athanasiou M."/>
            <person name="Schultz R."/>
            <person name="Roe B.A."/>
            <person name="Chen F."/>
            <person name="Pan H."/>
            <person name="Ramser J."/>
            <person name="Lehrach H."/>
            <person name="Reinhardt R."/>
            <person name="McCombie W.R."/>
            <person name="de la Bastide M."/>
            <person name="Dedhia N."/>
            <person name="Blocker H."/>
            <person name="Hornischer K."/>
            <person name="Nordsiek G."/>
            <person name="Agarwala R."/>
            <person name="Aravind L."/>
            <person name="Bailey J.A."/>
            <person name="Bateman A."/>
            <person name="Batzoglou S."/>
            <person name="Birney E."/>
            <person name="Bork P."/>
            <person name="Brown D.G."/>
            <person name="Burge C.B."/>
            <person name="Cerutti L."/>
            <person name="Chen H.C."/>
            <person name="Church D."/>
            <person name="Clamp M."/>
            <person name="Copley R.R."/>
            <person name="Doerks T."/>
            <person name="Eddy S.R."/>
            <person name="Eichler E.E."/>
            <person name="Furey T.S."/>
            <person name="Galagan J."/>
            <person name="Gilbert J.G."/>
            <person name="Harmon C."/>
            <person name="Hayashizaki Y."/>
            <person name="Haussler D."/>
            <person name="Hermjakob H."/>
            <person name="Hokamp K."/>
            <person name="Jang W."/>
            <person name="Johnson L.S."/>
            <person name="Jones T.A."/>
            <person name="Kasif S."/>
            <person name="Kaspryzk A."/>
            <person name="Kennedy S."/>
            <person name="Kent W.J."/>
            <person name="Kitts P."/>
            <person name="Koonin E.V."/>
            <person name="Korf I."/>
            <person name="Kulp D."/>
            <person name="Lancet D."/>
            <person name="Lowe T.M."/>
            <person name="McLysaght A."/>
            <person name="Mikkelsen T."/>
            <person name="Moran J.V."/>
            <person name="Mulder N."/>
            <person name="Pollara V.J."/>
            <person name="Ponting C.P."/>
            <person name="Schuler G."/>
            <person name="Schultz J."/>
            <person name="Slater G."/>
            <person name="Smit A.F."/>
            <person name="Stupka E."/>
            <person name="Szustakowski J."/>
            <person name="Thierry-Mieg D."/>
            <person name="Thierry-Mieg J."/>
            <person name="Wagner L."/>
            <person name="Wallis J."/>
            <person name="Wheeler R."/>
            <person name="Williams A."/>
            <person name="Wolf Y.I."/>
            <person name="Wolfe K.H."/>
            <person name="Yang S.P."/>
            <person name="Yeh R.F."/>
            <person name="Collins F."/>
            <person name="Guyer M.S."/>
            <person name="Peterson J."/>
            <person name="Felsenfeld A."/>
            <person name="Wetterstrand K.A."/>
            <person name="Patrinos A."/>
            <person name="Morgan M.J."/>
            <person name="de Jong P."/>
            <person name="Catanese J.J."/>
            <person name="Osoegawa K."/>
            <person name="Shizuya H."/>
            <person name="Choi S."/>
            <person name="Chen Y.J."/>
        </authorList>
    </citation>
    <scope>NUCLEOTIDE SEQUENCE [LARGE SCALE GENOMIC DNA]</scope>
</reference>
<evidence type="ECO:0000256" key="1">
    <source>
        <dbReference type="PROSITE-ProRule" id="PRU00235"/>
    </source>
</evidence>
<dbReference type="EMBL" id="AC007242">
    <property type="status" value="NOT_ANNOTATED_CDS"/>
    <property type="molecule type" value="Genomic_DNA"/>
</dbReference>
<dbReference type="PROSITE" id="PS00626">
    <property type="entry name" value="RCC1_2"/>
    <property type="match status" value="1"/>
</dbReference>
<dbReference type="GeneTree" id="ENSGT00940000155861"/>
<organism evidence="2 3">
    <name type="scientific">Homo sapiens</name>
    <name type="common">Human</name>
    <dbReference type="NCBI Taxonomy" id="9606"/>
    <lineage>
        <taxon>Eukaryota</taxon>
        <taxon>Metazoa</taxon>
        <taxon>Chordata</taxon>
        <taxon>Craniata</taxon>
        <taxon>Vertebrata</taxon>
        <taxon>Euteleostomi</taxon>
        <taxon>Mammalia</taxon>
        <taxon>Eutheria</taxon>
        <taxon>Euarchontoglires</taxon>
        <taxon>Primates</taxon>
        <taxon>Haplorrhini</taxon>
        <taxon>Catarrhini</taxon>
        <taxon>Hominidae</taxon>
        <taxon>Homo</taxon>
    </lineage>
</organism>
<keyword evidence="3" id="KW-1185">Reference proteome</keyword>
<dbReference type="Ensembl" id="ENST00000681312.1">
    <property type="protein sequence ID" value="ENSP00000506656.1"/>
    <property type="gene ID" value="ENSG00000003393.17"/>
</dbReference>
<evidence type="ECO:0007829" key="4">
    <source>
        <dbReference type="PeptideAtlas" id="A0A7P0TBB0"/>
    </source>
</evidence>
<dbReference type="InterPro" id="IPR051984">
    <property type="entry name" value="Alsin"/>
</dbReference>
<dbReference type="SMR" id="A0A7P0TBB0"/>
<dbReference type="PROSITE" id="PS50012">
    <property type="entry name" value="RCC1_3"/>
    <property type="match status" value="2"/>
</dbReference>
<dbReference type="PANTHER" id="PTHR46089">
    <property type="entry name" value="ALSIN HOMOLOG"/>
    <property type="match status" value="1"/>
</dbReference>
<reference evidence="2 3" key="3">
    <citation type="journal article" date="2005" name="Nature">
        <title>Generation and annotation of the DNA sequences of human chromosomes 2 and 4.</title>
        <authorList>
            <person name="Hillier L.W."/>
            <person name="Graves T.A."/>
            <person name="Fulton R.S."/>
            <person name="Fulton L.A."/>
            <person name="Pepin K.H."/>
            <person name="Minx P."/>
            <person name="Wagner-McPherson C."/>
            <person name="Layman D."/>
            <person name="Wylie K."/>
            <person name="Sekhon M."/>
            <person name="Becker M.C."/>
            <person name="Fewell G.A."/>
            <person name="Delehaunty K.D."/>
            <person name="Miner T.L."/>
            <person name="Nash W.E."/>
            <person name="Kremitzki C."/>
            <person name="Oddy L."/>
            <person name="Du H."/>
            <person name="Sun H."/>
            <person name="Bradshaw-Cordum H."/>
            <person name="Ali J."/>
            <person name="Carter J."/>
            <person name="Cordes M."/>
            <person name="Harris A."/>
            <person name="Isak A."/>
            <person name="van Brunt A."/>
            <person name="Nguyen C."/>
            <person name="Du F."/>
            <person name="Courtney L."/>
            <person name="Kalicki J."/>
            <person name="Ozersky P."/>
            <person name="Abbott S."/>
            <person name="Armstrong J."/>
            <person name="Belter E.A."/>
            <person name="Caruso L."/>
            <person name="Cedroni M."/>
            <person name="Cotton M."/>
            <person name="Davidson T."/>
            <person name="Desai A."/>
            <person name="Elliott G."/>
            <person name="Erb T."/>
            <person name="Fronick C."/>
            <person name="Gaige T."/>
            <person name="Haakenson W."/>
            <person name="Haglund K."/>
            <person name="Holmes A."/>
            <person name="Harkins R."/>
            <person name="Kim K."/>
            <person name="Kruchowski S.S."/>
            <person name="Strong C.M."/>
            <person name="Grewal N."/>
            <person name="Goyea E."/>
            <person name="Hou S."/>
            <person name="Levy A."/>
            <person name="Martinka S."/>
            <person name="Mead K."/>
            <person name="McLellan M.D."/>
            <person name="Meyer R."/>
            <person name="Randall-Maher J."/>
            <person name="Tomlinson C."/>
            <person name="Dauphin-Kohlberg S."/>
            <person name="Kozlowicz-Reilly A."/>
            <person name="Shah N."/>
            <person name="Swearengen-Shahid S."/>
            <person name="Snider J."/>
            <person name="Strong J.T."/>
            <person name="Thompson J."/>
            <person name="Yoakum M."/>
            <person name="Leonard S."/>
            <person name="Pearman C."/>
            <person name="Trani L."/>
            <person name="Radionenko M."/>
            <person name="Waligorski J.E."/>
            <person name="Wang C."/>
            <person name="Rock S.M."/>
            <person name="Tin-Wollam A.M."/>
            <person name="Maupin R."/>
            <person name="Latreille P."/>
            <person name="Wendl M.C."/>
            <person name="Yang S.P."/>
            <person name="Pohl C."/>
            <person name="Wallis J.W."/>
            <person name="Spieth J."/>
            <person name="Bieri T.A."/>
            <person name="Berkowicz N."/>
            <person name="Nelson J.O."/>
            <person name="Osborne J."/>
            <person name="Ding L."/>
            <person name="Meyer R."/>
            <person name="Sabo A."/>
            <person name="Shotland Y."/>
            <person name="Sinha P."/>
            <person name="Wohldmann P.E."/>
            <person name="Cook L.L."/>
            <person name="Hickenbotham M.T."/>
            <person name="Eldred J."/>
            <person name="Williams D."/>
            <person name="Jones T.A."/>
            <person name="She X."/>
            <person name="Ciccarelli F.D."/>
            <person name="Izaurralde E."/>
            <person name="Taylor J."/>
            <person name="Schmutz J."/>
            <person name="Myers R.M."/>
            <person name="Cox D.R."/>
            <person name="Huang X."/>
            <person name="McPherson J.D."/>
            <person name="Mardis E.R."/>
            <person name="Clifton S.W."/>
            <person name="Warren W.C."/>
            <person name="Chinwalla A.T."/>
            <person name="Eddy S.R."/>
            <person name="Marra M.A."/>
            <person name="Ovcharenko I."/>
            <person name="Furey T.S."/>
            <person name="Miller W."/>
            <person name="Eichler E.E."/>
            <person name="Bork P."/>
            <person name="Suyama M."/>
            <person name="Torrents D."/>
            <person name="Waterston R.H."/>
            <person name="Wilson R.K."/>
        </authorList>
    </citation>
    <scope>NUCLEOTIDE SEQUENCE [LARGE SCALE GENOMIC DNA]</scope>
</reference>
<dbReference type="Proteomes" id="UP000005640">
    <property type="component" value="Chromosome 2"/>
</dbReference>
<keyword evidence="4 5" id="KW-1267">Proteomics identification</keyword>
<name>A0A7P0TBB0_HUMAN</name>
<dbReference type="Pfam" id="PF00415">
    <property type="entry name" value="RCC1"/>
    <property type="match status" value="1"/>
</dbReference>
<reference evidence="2 3" key="2">
    <citation type="journal article" date="2004" name="Nature">
        <title>Finishing the euchromatic sequence of the human genome.</title>
        <authorList>
            <consortium name="International Human Genome Sequencing Consortium"/>
        </authorList>
    </citation>
    <scope>NUCLEOTIDE SEQUENCE [LARGE SCALE GENOMIC DNA]</scope>
</reference>
<evidence type="ECO:0000313" key="2">
    <source>
        <dbReference type="Ensembl" id="ENSP00000506656.1"/>
    </source>
</evidence>
<gene>
    <name evidence="2" type="primary">ALS2</name>
</gene>
<protein>
    <submittedName>
        <fullName evidence="2">Alsin Rho guanine nucleotide exchange factor ALS2</fullName>
    </submittedName>
</protein>
<dbReference type="HGNC" id="HGNC:443">
    <property type="gene designation" value="ALS2"/>
</dbReference>
<feature type="repeat" description="RCC1" evidence="1">
    <location>
        <begin position="110"/>
        <end position="168"/>
    </location>
</feature>
<evidence type="ECO:0000313" key="3">
    <source>
        <dbReference type="Proteomes" id="UP000005640"/>
    </source>
</evidence>
<evidence type="ECO:0007829" key="5">
    <source>
        <dbReference type="ProteomicsDB" id="A0A7P0TBB0"/>
    </source>
</evidence>
<dbReference type="Gene3D" id="2.130.10.30">
    <property type="entry name" value="Regulator of chromosome condensation 1/beta-lactamase-inhibitor protein II"/>
    <property type="match status" value="1"/>
</dbReference>
<dbReference type="InterPro" id="IPR009091">
    <property type="entry name" value="RCC1/BLIP-II"/>
</dbReference>
<accession>A0A7P0TBB0</accession>
<feature type="repeat" description="RCC1" evidence="1">
    <location>
        <begin position="60"/>
        <end position="109"/>
    </location>
</feature>
<dbReference type="Bgee" id="ENSG00000003393">
    <property type="expression patterns" value="Expressed in cerebellum and 181 other cell types or tissues"/>
</dbReference>
<dbReference type="PANTHER" id="PTHR46089:SF3">
    <property type="entry name" value="ALSIN"/>
    <property type="match status" value="1"/>
</dbReference>